<keyword evidence="2" id="KW-0378">Hydrolase</keyword>
<name>A0ABV3Z571_9PROT</name>
<dbReference type="Pfam" id="PF01738">
    <property type="entry name" value="DLH"/>
    <property type="match status" value="1"/>
</dbReference>
<keyword evidence="3" id="KW-1185">Reference proteome</keyword>
<organism evidence="2 3">
    <name type="scientific">Hyphococcus lacteus</name>
    <dbReference type="NCBI Taxonomy" id="3143536"/>
    <lineage>
        <taxon>Bacteria</taxon>
        <taxon>Pseudomonadati</taxon>
        <taxon>Pseudomonadota</taxon>
        <taxon>Alphaproteobacteria</taxon>
        <taxon>Parvularculales</taxon>
        <taxon>Parvularculaceae</taxon>
        <taxon>Hyphococcus</taxon>
    </lineage>
</organism>
<proteinExistence type="predicted"/>
<dbReference type="SUPFAM" id="SSF53474">
    <property type="entry name" value="alpha/beta-Hydrolases"/>
    <property type="match status" value="1"/>
</dbReference>
<dbReference type="EMBL" id="JBEHZE010000001">
    <property type="protein sequence ID" value="MEX6633638.1"/>
    <property type="molecule type" value="Genomic_DNA"/>
</dbReference>
<accession>A0ABV3Z571</accession>
<dbReference type="RefSeq" id="WP_369313617.1">
    <property type="nucleotide sequence ID" value="NZ_JBEHZE010000001.1"/>
</dbReference>
<dbReference type="Gene3D" id="3.40.50.1820">
    <property type="entry name" value="alpha/beta hydrolase"/>
    <property type="match status" value="1"/>
</dbReference>
<dbReference type="InterPro" id="IPR050261">
    <property type="entry name" value="FrsA_esterase"/>
</dbReference>
<evidence type="ECO:0000313" key="2">
    <source>
        <dbReference type="EMBL" id="MEX6633638.1"/>
    </source>
</evidence>
<reference evidence="2 3" key="1">
    <citation type="submission" date="2024-05" db="EMBL/GenBank/DDBJ databases">
        <title>Three bacterial strains, DH-69, EH-24, and ECK-19 isolated from coastal sediments.</title>
        <authorList>
            <person name="Ye Y.-Q."/>
            <person name="Du Z.-J."/>
        </authorList>
    </citation>
    <scope>NUCLEOTIDE SEQUENCE [LARGE SCALE GENOMIC DNA]</scope>
    <source>
        <strain evidence="2 3">ECK-19</strain>
    </source>
</reference>
<dbReference type="PANTHER" id="PTHR22946">
    <property type="entry name" value="DIENELACTONE HYDROLASE DOMAIN-CONTAINING PROTEIN-RELATED"/>
    <property type="match status" value="1"/>
</dbReference>
<evidence type="ECO:0000313" key="3">
    <source>
        <dbReference type="Proteomes" id="UP001560685"/>
    </source>
</evidence>
<dbReference type="Proteomes" id="UP001560685">
    <property type="component" value="Unassembled WGS sequence"/>
</dbReference>
<dbReference type="PANTHER" id="PTHR22946:SF0">
    <property type="entry name" value="DIENELACTONE HYDROLASE DOMAIN-CONTAINING PROTEIN"/>
    <property type="match status" value="1"/>
</dbReference>
<evidence type="ECO:0000259" key="1">
    <source>
        <dbReference type="Pfam" id="PF01738"/>
    </source>
</evidence>
<dbReference type="InterPro" id="IPR002925">
    <property type="entry name" value="Dienelactn_hydro"/>
</dbReference>
<gene>
    <name evidence="2" type="ORF">ABFZ84_08745</name>
</gene>
<feature type="domain" description="Dienelactone hydrolase" evidence="1">
    <location>
        <begin position="19"/>
        <end position="232"/>
    </location>
</feature>
<sequence>MTISTRTHSYDISGKSYKAFIASHDAAAPTILICHAWAGRTEFENQKAEAFAALGYTAIAIDLFGSDVVGTSTEECQALMTPFMEDRAKLRELLLANITEMKWLDQVDADNVAVAGYCFGGLCAIDVARANAAVKGVISYHGLFTSPDKTADKIDPKLLVHHGWDDPMAPPADVVSLGTELTKANADWQLHAYGNTMHAFTNPKANDPDFGTVYNADADRRSWQSTIEFLEELFA</sequence>
<dbReference type="InterPro" id="IPR029058">
    <property type="entry name" value="AB_hydrolase_fold"/>
</dbReference>
<comment type="caution">
    <text evidence="2">The sequence shown here is derived from an EMBL/GenBank/DDBJ whole genome shotgun (WGS) entry which is preliminary data.</text>
</comment>
<dbReference type="GO" id="GO:0016787">
    <property type="term" value="F:hydrolase activity"/>
    <property type="evidence" value="ECO:0007669"/>
    <property type="project" value="UniProtKB-KW"/>
</dbReference>
<protein>
    <submittedName>
        <fullName evidence="2">Dienelactone hydrolase family protein</fullName>
    </submittedName>
</protein>